<dbReference type="PANTHER" id="PTHR46378:SF1">
    <property type="entry name" value="STEROL REGULATORY ELEMENT-BINDING PROTEIN CLEAVAGE-ACTIVATING PROTEIN"/>
    <property type="match status" value="1"/>
</dbReference>
<dbReference type="GO" id="GO:0045540">
    <property type="term" value="P:regulation of cholesterol biosynthetic process"/>
    <property type="evidence" value="ECO:0007669"/>
    <property type="project" value="TreeGrafter"/>
</dbReference>
<evidence type="ECO:0000256" key="3">
    <source>
        <dbReference type="ARBA" id="ARBA00022574"/>
    </source>
</evidence>
<name>A0A3P6PFH1_DIBLA</name>
<sequence length="248" mass="27543">MYAPCLLSPSFKIPIVTRTDKAIGGIYGRSFDISCHHLLEITVPQNTVSIAYERSSHKSKALIPFPSIAFCVFLTPKSAKDMCTDKLIRYSASENIIDLAHNAPSPSLFYSTGLAKEGWPITRRLLTQLGCIALGFLTFNPDIQEFCLIAVVGLTTQFFLHLFFFVPVLAVDIRRIEVCYLSVSQPITYFPTVFFLELPSLFIPSQRVTVIITLSITDGFVLNSRGRLSLGLLASFLSESMLGLEGLY</sequence>
<dbReference type="AlphaFoldDB" id="A0A3P6PFH1"/>
<keyword evidence="6" id="KW-0333">Golgi apparatus</keyword>
<evidence type="ECO:0000256" key="1">
    <source>
        <dbReference type="ARBA" id="ARBA00004240"/>
    </source>
</evidence>
<organism evidence="10 11">
    <name type="scientific">Dibothriocephalus latus</name>
    <name type="common">Fish tapeworm</name>
    <name type="synonym">Diphyllobothrium latum</name>
    <dbReference type="NCBI Taxonomy" id="60516"/>
    <lineage>
        <taxon>Eukaryota</taxon>
        <taxon>Metazoa</taxon>
        <taxon>Spiralia</taxon>
        <taxon>Lophotrochozoa</taxon>
        <taxon>Platyhelminthes</taxon>
        <taxon>Cestoda</taxon>
        <taxon>Eucestoda</taxon>
        <taxon>Diphyllobothriidea</taxon>
        <taxon>Diphyllobothriidae</taxon>
        <taxon>Dibothriocephalus</taxon>
    </lineage>
</organism>
<dbReference type="Pfam" id="PF12349">
    <property type="entry name" value="Sterol-sensing"/>
    <property type="match status" value="1"/>
</dbReference>
<dbReference type="GO" id="GO:0032934">
    <property type="term" value="F:sterol binding"/>
    <property type="evidence" value="ECO:0007669"/>
    <property type="project" value="InterPro"/>
</dbReference>
<dbReference type="InterPro" id="IPR053958">
    <property type="entry name" value="HMGCR/SNAP/NPC1-like_SSD"/>
</dbReference>
<dbReference type="EMBL" id="UYRU01000692">
    <property type="protein sequence ID" value="VDK30560.1"/>
    <property type="molecule type" value="Genomic_DNA"/>
</dbReference>
<evidence type="ECO:0000313" key="11">
    <source>
        <dbReference type="Proteomes" id="UP000281553"/>
    </source>
</evidence>
<dbReference type="PROSITE" id="PS50156">
    <property type="entry name" value="SSD"/>
    <property type="match status" value="1"/>
</dbReference>
<keyword evidence="11" id="KW-1185">Reference proteome</keyword>
<keyword evidence="7 8" id="KW-0472">Membrane</keyword>
<evidence type="ECO:0000256" key="6">
    <source>
        <dbReference type="ARBA" id="ARBA00023034"/>
    </source>
</evidence>
<dbReference type="InterPro" id="IPR030225">
    <property type="entry name" value="SCAP"/>
</dbReference>
<proteinExistence type="predicted"/>
<feature type="transmembrane region" description="Helical" evidence="8">
    <location>
        <begin position="148"/>
        <end position="171"/>
    </location>
</feature>
<dbReference type="GO" id="GO:0032936">
    <property type="term" value="C:SREBP-SCAP complex"/>
    <property type="evidence" value="ECO:0007669"/>
    <property type="project" value="TreeGrafter"/>
</dbReference>
<evidence type="ECO:0000259" key="9">
    <source>
        <dbReference type="PROSITE" id="PS50156"/>
    </source>
</evidence>
<comment type="subcellular location">
    <subcellularLocation>
        <location evidence="1">Endoplasmic reticulum</location>
    </subcellularLocation>
    <subcellularLocation>
        <location evidence="2">Golgi apparatus membrane</location>
    </subcellularLocation>
</comment>
<evidence type="ECO:0000256" key="4">
    <source>
        <dbReference type="ARBA" id="ARBA00022737"/>
    </source>
</evidence>
<keyword evidence="8" id="KW-0812">Transmembrane</keyword>
<keyword evidence="4" id="KW-0677">Repeat</keyword>
<dbReference type="PANTHER" id="PTHR46378">
    <property type="entry name" value="STEROL REGULATORY ELEMENT-BINDING PROTEIN CLEAVAGE-ACTIVATING PROTEIN"/>
    <property type="match status" value="1"/>
</dbReference>
<dbReference type="GO" id="GO:0032933">
    <property type="term" value="P:SREBP signaling pathway"/>
    <property type="evidence" value="ECO:0007669"/>
    <property type="project" value="InterPro"/>
</dbReference>
<evidence type="ECO:0000256" key="5">
    <source>
        <dbReference type="ARBA" id="ARBA00022824"/>
    </source>
</evidence>
<dbReference type="InterPro" id="IPR000731">
    <property type="entry name" value="SSD"/>
</dbReference>
<keyword evidence="5" id="KW-0256">Endoplasmic reticulum</keyword>
<keyword evidence="8" id="KW-1133">Transmembrane helix</keyword>
<reference evidence="10 11" key="1">
    <citation type="submission" date="2018-11" db="EMBL/GenBank/DDBJ databases">
        <authorList>
            <consortium name="Pathogen Informatics"/>
        </authorList>
    </citation>
    <scope>NUCLEOTIDE SEQUENCE [LARGE SCALE GENOMIC DNA]</scope>
</reference>
<evidence type="ECO:0000313" key="10">
    <source>
        <dbReference type="EMBL" id="VDK30560.1"/>
    </source>
</evidence>
<dbReference type="GO" id="GO:0005789">
    <property type="term" value="C:endoplasmic reticulum membrane"/>
    <property type="evidence" value="ECO:0007669"/>
    <property type="project" value="InterPro"/>
</dbReference>
<accession>A0A3P6PFH1</accession>
<dbReference type="GO" id="GO:0000139">
    <property type="term" value="C:Golgi membrane"/>
    <property type="evidence" value="ECO:0007669"/>
    <property type="project" value="UniProtKB-SubCell"/>
</dbReference>
<protein>
    <recommendedName>
        <fullName evidence="9">SSD domain-containing protein</fullName>
    </recommendedName>
</protein>
<evidence type="ECO:0000256" key="7">
    <source>
        <dbReference type="ARBA" id="ARBA00023136"/>
    </source>
</evidence>
<dbReference type="OrthoDB" id="361494at2759"/>
<feature type="domain" description="SSD" evidence="9">
    <location>
        <begin position="113"/>
        <end position="171"/>
    </location>
</feature>
<gene>
    <name evidence="10" type="ORF">DILT_LOCUS191</name>
</gene>
<evidence type="ECO:0000256" key="8">
    <source>
        <dbReference type="SAM" id="Phobius"/>
    </source>
</evidence>
<dbReference type="Proteomes" id="UP000281553">
    <property type="component" value="Unassembled WGS sequence"/>
</dbReference>
<keyword evidence="3" id="KW-0853">WD repeat</keyword>
<evidence type="ECO:0000256" key="2">
    <source>
        <dbReference type="ARBA" id="ARBA00004394"/>
    </source>
</evidence>